<reference evidence="1" key="1">
    <citation type="submission" date="2020-07" db="EMBL/GenBank/DDBJ databases">
        <title>Huge and variable diversity of episymbiotic CPR bacteria and DPANN archaea in groundwater ecosystems.</title>
        <authorList>
            <person name="He C.Y."/>
            <person name="Keren R."/>
            <person name="Whittaker M."/>
            <person name="Farag I.F."/>
            <person name="Doudna J."/>
            <person name="Cate J.H.D."/>
            <person name="Banfield J.F."/>
        </authorList>
    </citation>
    <scope>NUCLEOTIDE SEQUENCE</scope>
    <source>
        <strain evidence="1">NC_groundwater_1482_Ag_S-0.65um_47_24</strain>
    </source>
</reference>
<keyword evidence="1" id="KW-0645">Protease</keyword>
<dbReference type="EMBL" id="JACQWF010000336">
    <property type="protein sequence ID" value="MBI4596220.1"/>
    <property type="molecule type" value="Genomic_DNA"/>
</dbReference>
<keyword evidence="1" id="KW-0378">Hydrolase</keyword>
<organism evidence="1 2">
    <name type="scientific">Tectimicrobiota bacterium</name>
    <dbReference type="NCBI Taxonomy" id="2528274"/>
    <lineage>
        <taxon>Bacteria</taxon>
        <taxon>Pseudomonadati</taxon>
        <taxon>Nitrospinota/Tectimicrobiota group</taxon>
        <taxon>Candidatus Tectimicrobiota</taxon>
    </lineage>
</organism>
<keyword evidence="1" id="KW-0121">Carboxypeptidase</keyword>
<evidence type="ECO:0000313" key="1">
    <source>
        <dbReference type="EMBL" id="MBI4596220.1"/>
    </source>
</evidence>
<sequence>MSTFKWPSGGAAIVFFIPLFLIFLLAGQLVAATVTINFDDIDTTGGKVISPAVDTYLAGYGITLTSVTPGSTVCVTSNSLEYGGQAVEASSPPNMLSQCNLNGAVTFTLNFSTPLDRFDFTRPSLIAGESGIIHPEWYATAFNSSGTQIDRVSEGSIASSSNVPAQTFILFGPGITSVQFNSFTGSAAFSAVLLDDFILNEGVPTVTMGSISGSVNFSGIKTGTIYIGAFTSSDFSGSPVSGIEIPLFSYSPDNLSYDILNLPLGTYYVGAFLDLPLSGNITGERDANEPTAFYGPAATGPEQVTLTETARLATDKNLTMIHSTLLELSSPNEFGQIVISTRAHQRGGLVMFQVFADLNGDGQSPGDPEIVYKKNAVYDNGPATNWGYYDEASDISPDIMITTPSNFLPGGSYILRATDQSGQTAEAPFSLPASPGTEFVITGRVTDGDTGAAIAGAFIEAWDSYWSWHGMAVSNYDGSYTLSVPATGSYHYGVGKTGFFFSESWLDFPAGSNILTYDFPLRKGTTLVNGRVYRGGTGEGIPGVE</sequence>
<dbReference type="Gene3D" id="2.60.40.1120">
    <property type="entry name" value="Carboxypeptidase-like, regulatory domain"/>
    <property type="match status" value="1"/>
</dbReference>
<proteinExistence type="predicted"/>
<comment type="caution">
    <text evidence="1">The sequence shown here is derived from an EMBL/GenBank/DDBJ whole genome shotgun (WGS) entry which is preliminary data.</text>
</comment>
<dbReference type="SUPFAM" id="SSF49464">
    <property type="entry name" value="Carboxypeptidase regulatory domain-like"/>
    <property type="match status" value="1"/>
</dbReference>
<evidence type="ECO:0000313" key="2">
    <source>
        <dbReference type="Proteomes" id="UP000772181"/>
    </source>
</evidence>
<dbReference type="InterPro" id="IPR008969">
    <property type="entry name" value="CarboxyPept-like_regulatory"/>
</dbReference>
<dbReference type="AlphaFoldDB" id="A0A933LQJ6"/>
<dbReference type="Proteomes" id="UP000772181">
    <property type="component" value="Unassembled WGS sequence"/>
</dbReference>
<gene>
    <name evidence="1" type="ORF">HY730_07595</name>
</gene>
<name>A0A933LQJ6_UNCTE</name>
<protein>
    <submittedName>
        <fullName evidence="1">Carboxypeptidase regulatory-like domain-containing protein</fullName>
    </submittedName>
</protein>
<feature type="non-terminal residue" evidence="1">
    <location>
        <position position="545"/>
    </location>
</feature>
<dbReference type="GO" id="GO:0004180">
    <property type="term" value="F:carboxypeptidase activity"/>
    <property type="evidence" value="ECO:0007669"/>
    <property type="project" value="UniProtKB-KW"/>
</dbReference>
<accession>A0A933LQJ6</accession>